<evidence type="ECO:0000313" key="3">
    <source>
        <dbReference type="Proteomes" id="UP001152795"/>
    </source>
</evidence>
<feature type="domain" description="DUF6570" evidence="1">
    <location>
        <begin position="22"/>
        <end position="80"/>
    </location>
</feature>
<keyword evidence="3" id="KW-1185">Reference proteome</keyword>
<organism evidence="2 3">
    <name type="scientific">Paramuricea clavata</name>
    <name type="common">Red gorgonian</name>
    <name type="synonym">Violescent sea-whip</name>
    <dbReference type="NCBI Taxonomy" id="317549"/>
    <lineage>
        <taxon>Eukaryota</taxon>
        <taxon>Metazoa</taxon>
        <taxon>Cnidaria</taxon>
        <taxon>Anthozoa</taxon>
        <taxon>Octocorallia</taxon>
        <taxon>Malacalcyonacea</taxon>
        <taxon>Plexauridae</taxon>
        <taxon>Paramuricea</taxon>
    </lineage>
</organism>
<name>A0A7D9J9D5_PARCT</name>
<dbReference type="Proteomes" id="UP001152795">
    <property type="component" value="Unassembled WGS sequence"/>
</dbReference>
<dbReference type="AlphaFoldDB" id="A0A7D9J9D5"/>
<sequence length="303" mass="34327">MPKCSFDGKDYVCKTCHAKLLKGQQPCQAVVNNLFVDETPTALAPLEKLEQILIAQRIVFEKIVVMPKGQQRKIKGFVINALNWLIANNPLYRNIEIQCDNISSDLTNLNCPDTDQENIDEPLQLQTASETCLQSILPNYPVNLDNTNCNSTGREVFNIAPGEGKHPVSLMTDKLCEELSFPVLFPKGQSGYTYERDIKLSPIKYFNARLLHYSGKFATNPEYLFFAQFIMEQKKISDSINIALKKVCGQLVTASHRRTIVAEPFADDIDDEIKSNILTRRKEILSKVKQRIDDVLNPSKPYL</sequence>
<accession>A0A7D9J9D5</accession>
<protein>
    <recommendedName>
        <fullName evidence="1">DUF6570 domain-containing protein</fullName>
    </recommendedName>
</protein>
<comment type="caution">
    <text evidence="2">The sequence shown here is derived from an EMBL/GenBank/DDBJ whole genome shotgun (WGS) entry which is preliminary data.</text>
</comment>
<dbReference type="InterPro" id="IPR046700">
    <property type="entry name" value="DUF6570"/>
</dbReference>
<dbReference type="EMBL" id="CACRXK020013264">
    <property type="protein sequence ID" value="CAB4024836.1"/>
    <property type="molecule type" value="Genomic_DNA"/>
</dbReference>
<proteinExistence type="predicted"/>
<reference evidence="2" key="1">
    <citation type="submission" date="2020-04" db="EMBL/GenBank/DDBJ databases">
        <authorList>
            <person name="Alioto T."/>
            <person name="Alioto T."/>
            <person name="Gomez Garrido J."/>
        </authorList>
    </citation>
    <scope>NUCLEOTIDE SEQUENCE</scope>
    <source>
        <strain evidence="2">A484AB</strain>
    </source>
</reference>
<evidence type="ECO:0000313" key="2">
    <source>
        <dbReference type="EMBL" id="CAB4024836.1"/>
    </source>
</evidence>
<dbReference type="OrthoDB" id="6145067at2759"/>
<dbReference type="Pfam" id="PF20209">
    <property type="entry name" value="DUF6570"/>
    <property type="match status" value="1"/>
</dbReference>
<gene>
    <name evidence="2" type="ORF">PACLA_8A028227</name>
</gene>
<evidence type="ECO:0000259" key="1">
    <source>
        <dbReference type="Pfam" id="PF20209"/>
    </source>
</evidence>